<protein>
    <submittedName>
        <fullName evidence="2">Zinc-ribbon domain containing protein</fullName>
    </submittedName>
</protein>
<comment type="caution">
    <text evidence="2">The sequence shown here is derived from an EMBL/GenBank/DDBJ whole genome shotgun (WGS) entry which is preliminary data.</text>
</comment>
<dbReference type="EMBL" id="JBHSVR010000001">
    <property type="protein sequence ID" value="MFC6633649.1"/>
    <property type="molecule type" value="Genomic_DNA"/>
</dbReference>
<dbReference type="InterPro" id="IPR025306">
    <property type="entry name" value="Zn-bnd_dom_prob"/>
</dbReference>
<reference evidence="3" key="1">
    <citation type="journal article" date="2019" name="Int. J. Syst. Evol. Microbiol.">
        <title>The Global Catalogue of Microorganisms (GCM) 10K type strain sequencing project: providing services to taxonomists for standard genome sequencing and annotation.</title>
        <authorList>
            <consortium name="The Broad Institute Genomics Platform"/>
            <consortium name="The Broad Institute Genome Sequencing Center for Infectious Disease"/>
            <person name="Wu L."/>
            <person name="Ma J."/>
        </authorList>
    </citation>
    <scope>NUCLEOTIDE SEQUENCE [LARGE SCALE GENOMIC DNA]</scope>
    <source>
        <strain evidence="3">CGMCC 1.13718</strain>
    </source>
</reference>
<name>A0ABW1YLN0_9GAMM</name>
<feature type="domain" description="Probable zinc-binding" evidence="1">
    <location>
        <begin position="31"/>
        <end position="79"/>
    </location>
</feature>
<dbReference type="Proteomes" id="UP001596425">
    <property type="component" value="Unassembled WGS sequence"/>
</dbReference>
<keyword evidence="3" id="KW-1185">Reference proteome</keyword>
<proteinExistence type="predicted"/>
<evidence type="ECO:0000259" key="1">
    <source>
        <dbReference type="Pfam" id="PF13451"/>
    </source>
</evidence>
<evidence type="ECO:0000313" key="2">
    <source>
        <dbReference type="EMBL" id="MFC6633649.1"/>
    </source>
</evidence>
<dbReference type="Pfam" id="PF13451">
    <property type="entry name" value="zf_Tbcl"/>
    <property type="match status" value="1"/>
</dbReference>
<gene>
    <name evidence="2" type="ORF">ACFQBM_10170</name>
</gene>
<organism evidence="2 3">
    <name type="scientific">Microbulbifer taiwanensis</name>
    <dbReference type="NCBI Taxonomy" id="986746"/>
    <lineage>
        <taxon>Bacteria</taxon>
        <taxon>Pseudomonadati</taxon>
        <taxon>Pseudomonadota</taxon>
        <taxon>Gammaproteobacteria</taxon>
        <taxon>Cellvibrionales</taxon>
        <taxon>Microbulbiferaceae</taxon>
        <taxon>Microbulbifer</taxon>
    </lineage>
</organism>
<sequence length="138" mass="16594">MRNRVPLNKEAYSDESKQSIGWEYLGKEYRDISYTCKKCKNKAIFTAREQKEYFEVQKKYMWTKRTLCSVCWKEIKQIKSELASLEQRYIERKLELKSDRKFLLRWLQLLLEYPKYGKPKNSSKIASIEKALSEATDT</sequence>
<accession>A0ABW1YLN0</accession>
<dbReference type="RefSeq" id="WP_193195157.1">
    <property type="nucleotide sequence ID" value="NZ_JACZFR010000085.1"/>
</dbReference>
<evidence type="ECO:0000313" key="3">
    <source>
        <dbReference type="Proteomes" id="UP001596425"/>
    </source>
</evidence>